<dbReference type="SUPFAM" id="SSF55166">
    <property type="entry name" value="Hedgehog/DD-peptidase"/>
    <property type="match status" value="1"/>
</dbReference>
<organism evidence="2 3">
    <name type="scientific">Candidatus Pullichristensenella excrementigallinarum</name>
    <dbReference type="NCBI Taxonomy" id="2840907"/>
    <lineage>
        <taxon>Bacteria</taxon>
        <taxon>Bacillati</taxon>
        <taxon>Bacillota</taxon>
        <taxon>Clostridia</taxon>
        <taxon>Candidatus Pullichristensenella</taxon>
    </lineage>
</organism>
<dbReference type="CDD" id="cd14852">
    <property type="entry name" value="LD-carboxypeptidase"/>
    <property type="match status" value="1"/>
</dbReference>
<evidence type="ECO:0000313" key="2">
    <source>
        <dbReference type="EMBL" id="HIU33917.1"/>
    </source>
</evidence>
<gene>
    <name evidence="2" type="ORF">IAB02_05085</name>
</gene>
<sequence>MRRADRHRRKRVSKGKVILACVALLALLGASFGAGWYFGVESTRYKGEILLVNEQNPLPEDYVPEGLVNLYEMRHSFRLARSDIYLTRETYEAMERMFAAAEDDGVNGFYVTSGYRSYERQAEVYAESEPGYAQAPGCSEHQTGLAFDVTAESSNDQFEGTEQYAWLREHAHEYGFIQRYPANKADITGISYEPWHYRYVGVEAATRIREADLTLEEFLGEA</sequence>
<dbReference type="InterPro" id="IPR052179">
    <property type="entry name" value="DD-CPase-like"/>
</dbReference>
<reference evidence="2" key="2">
    <citation type="journal article" date="2021" name="PeerJ">
        <title>Extensive microbial diversity within the chicken gut microbiome revealed by metagenomics and culture.</title>
        <authorList>
            <person name="Gilroy R."/>
            <person name="Ravi A."/>
            <person name="Getino M."/>
            <person name="Pursley I."/>
            <person name="Horton D.L."/>
            <person name="Alikhan N.F."/>
            <person name="Baker D."/>
            <person name="Gharbi K."/>
            <person name="Hall N."/>
            <person name="Watson M."/>
            <person name="Adriaenssens E.M."/>
            <person name="Foster-Nyarko E."/>
            <person name="Jarju S."/>
            <person name="Secka A."/>
            <person name="Antonio M."/>
            <person name="Oren A."/>
            <person name="Chaudhuri R.R."/>
            <person name="La Ragione R."/>
            <person name="Hildebrand F."/>
            <person name="Pallen M.J."/>
        </authorList>
    </citation>
    <scope>NUCLEOTIDE SEQUENCE</scope>
    <source>
        <strain evidence="2">ChiHcec3-11533</strain>
    </source>
</reference>
<proteinExistence type="predicted"/>
<evidence type="ECO:0000313" key="3">
    <source>
        <dbReference type="Proteomes" id="UP000824072"/>
    </source>
</evidence>
<dbReference type="GO" id="GO:0006508">
    <property type="term" value="P:proteolysis"/>
    <property type="evidence" value="ECO:0007669"/>
    <property type="project" value="InterPro"/>
</dbReference>
<evidence type="ECO:0000259" key="1">
    <source>
        <dbReference type="Pfam" id="PF02557"/>
    </source>
</evidence>
<dbReference type="InterPro" id="IPR003709">
    <property type="entry name" value="VanY-like_core_dom"/>
</dbReference>
<dbReference type="Proteomes" id="UP000824072">
    <property type="component" value="Unassembled WGS sequence"/>
</dbReference>
<protein>
    <submittedName>
        <fullName evidence="2">M15 family metallopeptidase</fullName>
    </submittedName>
</protein>
<dbReference type="InterPro" id="IPR058193">
    <property type="entry name" value="VanY/YodJ_core_dom"/>
</dbReference>
<dbReference type="GO" id="GO:0008233">
    <property type="term" value="F:peptidase activity"/>
    <property type="evidence" value="ECO:0007669"/>
    <property type="project" value="InterPro"/>
</dbReference>
<dbReference type="EMBL" id="DVMU01000112">
    <property type="protein sequence ID" value="HIU33917.1"/>
    <property type="molecule type" value="Genomic_DNA"/>
</dbReference>
<dbReference type="Pfam" id="PF02557">
    <property type="entry name" value="VanY"/>
    <property type="match status" value="1"/>
</dbReference>
<dbReference type="PANTHER" id="PTHR34385:SF1">
    <property type="entry name" value="PEPTIDOGLYCAN L-ALANYL-D-GLUTAMATE ENDOPEPTIDASE CWLK"/>
    <property type="match status" value="1"/>
</dbReference>
<accession>A0A9D1IAY1</accession>
<dbReference type="PANTHER" id="PTHR34385">
    <property type="entry name" value="D-ALANYL-D-ALANINE CARBOXYPEPTIDASE"/>
    <property type="match status" value="1"/>
</dbReference>
<dbReference type="AlphaFoldDB" id="A0A9D1IAY1"/>
<reference evidence="2" key="1">
    <citation type="submission" date="2020-10" db="EMBL/GenBank/DDBJ databases">
        <authorList>
            <person name="Gilroy R."/>
        </authorList>
    </citation>
    <scope>NUCLEOTIDE SEQUENCE</scope>
    <source>
        <strain evidence="2">ChiHcec3-11533</strain>
    </source>
</reference>
<dbReference type="Gene3D" id="3.30.1380.10">
    <property type="match status" value="1"/>
</dbReference>
<comment type="caution">
    <text evidence="2">The sequence shown here is derived from an EMBL/GenBank/DDBJ whole genome shotgun (WGS) entry which is preliminary data.</text>
</comment>
<dbReference type="InterPro" id="IPR009045">
    <property type="entry name" value="Zn_M74/Hedgehog-like"/>
</dbReference>
<name>A0A9D1IAY1_9FIRM</name>
<feature type="domain" description="D-alanyl-D-alanine carboxypeptidase-like core" evidence="1">
    <location>
        <begin position="84"/>
        <end position="201"/>
    </location>
</feature>